<gene>
    <name evidence="5" type="ORF">WP8W18C01_42840</name>
</gene>
<dbReference type="PANTHER" id="PTHR30204">
    <property type="entry name" value="REDOX-CYCLING DRUG-SENSING TRANSCRIPTIONAL ACTIVATOR SOXR"/>
    <property type="match status" value="1"/>
</dbReference>
<proteinExistence type="predicted"/>
<dbReference type="AlphaFoldDB" id="A0A6S5TUH1"/>
<evidence type="ECO:0000313" key="6">
    <source>
        <dbReference type="Proteomes" id="UP000515680"/>
    </source>
</evidence>
<accession>A0A6S5TUH1</accession>
<feature type="domain" description="HTH merR-type" evidence="4">
    <location>
        <begin position="28"/>
        <end position="97"/>
    </location>
</feature>
<evidence type="ECO:0000256" key="2">
    <source>
        <dbReference type="ARBA" id="ARBA00023125"/>
    </source>
</evidence>
<dbReference type="RefSeq" id="WP_090346821.1">
    <property type="nucleotide sequence ID" value="NZ_AP022227.1"/>
</dbReference>
<dbReference type="Gene3D" id="1.10.1660.10">
    <property type="match status" value="1"/>
</dbReference>
<dbReference type="PANTHER" id="PTHR30204:SF67">
    <property type="entry name" value="HTH-TYPE TRANSCRIPTIONAL REGULATOR MLRA-RELATED"/>
    <property type="match status" value="1"/>
</dbReference>
<organism evidence="5 6">
    <name type="scientific">Pseudomonas putida</name>
    <name type="common">Arthrobacter siderocapsulatus</name>
    <dbReference type="NCBI Taxonomy" id="303"/>
    <lineage>
        <taxon>Bacteria</taxon>
        <taxon>Pseudomonadati</taxon>
        <taxon>Pseudomonadota</taxon>
        <taxon>Gammaproteobacteria</taxon>
        <taxon>Pseudomonadales</taxon>
        <taxon>Pseudomonadaceae</taxon>
        <taxon>Pseudomonas</taxon>
    </lineage>
</organism>
<dbReference type="Pfam" id="PF13411">
    <property type="entry name" value="MerR_1"/>
    <property type="match status" value="1"/>
</dbReference>
<dbReference type="CDD" id="cd01104">
    <property type="entry name" value="HTH_MlrA-CarA"/>
    <property type="match status" value="1"/>
</dbReference>
<keyword evidence="3" id="KW-0804">Transcription</keyword>
<dbReference type="GO" id="GO:0003677">
    <property type="term" value="F:DNA binding"/>
    <property type="evidence" value="ECO:0007669"/>
    <property type="project" value="UniProtKB-KW"/>
</dbReference>
<sequence length="322" mass="35172">MQNLKQEALSVHINDQVATSAGLEHQELFPIREVARLTGVNPVTLRAWERRYGLIQPTRTDSGHRLYSQADIDDIRSILGWLERGVAVSKVGSILARNQGVTQDGQGAGNAEELAGWRGQVQEATQRFDGLALERLFDQVFACHALDAVFDEVFMPVWRGLRAGQGSFGRVSEWLFLDQFLRGKVLLRLQLSRGPWSQRVVLAPLSGQCHELELLVAGLLLGSDEVGVTVLATGQPMEELALVCERLAPDALVMFSHQPPTQALGKRLARLTLGVGCPVVLAGEVAELAQEQLGGSPVACLGAQGSLMRRRLRQYLAGQLDT</sequence>
<dbReference type="SMART" id="SM00422">
    <property type="entry name" value="HTH_MERR"/>
    <property type="match status" value="1"/>
</dbReference>
<protein>
    <submittedName>
        <fullName evidence="5">Transcriptional regulator</fullName>
    </submittedName>
</protein>
<evidence type="ECO:0000256" key="3">
    <source>
        <dbReference type="ARBA" id="ARBA00023163"/>
    </source>
</evidence>
<evidence type="ECO:0000256" key="1">
    <source>
        <dbReference type="ARBA" id="ARBA00023015"/>
    </source>
</evidence>
<evidence type="ECO:0000313" key="5">
    <source>
        <dbReference type="EMBL" id="BBT41943.1"/>
    </source>
</evidence>
<dbReference type="SUPFAM" id="SSF46955">
    <property type="entry name" value="Putative DNA-binding domain"/>
    <property type="match status" value="1"/>
</dbReference>
<evidence type="ECO:0000259" key="4">
    <source>
        <dbReference type="PROSITE" id="PS50937"/>
    </source>
</evidence>
<dbReference type="InterPro" id="IPR047057">
    <property type="entry name" value="MerR_fam"/>
</dbReference>
<dbReference type="InterPro" id="IPR000551">
    <property type="entry name" value="MerR-type_HTH_dom"/>
</dbReference>
<keyword evidence="1" id="KW-0805">Transcription regulation</keyword>
<keyword evidence="2" id="KW-0238">DNA-binding</keyword>
<dbReference type="Gene3D" id="3.40.50.280">
    <property type="entry name" value="Cobalamin-binding domain"/>
    <property type="match status" value="1"/>
</dbReference>
<name>A0A6S5TUH1_PSEPU</name>
<dbReference type="InterPro" id="IPR009061">
    <property type="entry name" value="DNA-bd_dom_put_sf"/>
</dbReference>
<dbReference type="EMBL" id="AP022227">
    <property type="protein sequence ID" value="BBT41943.1"/>
    <property type="molecule type" value="Genomic_DNA"/>
</dbReference>
<dbReference type="Proteomes" id="UP000515680">
    <property type="component" value="Chromosome"/>
</dbReference>
<reference evidence="5 6" key="1">
    <citation type="submission" date="2019-12" db="EMBL/GenBank/DDBJ databases">
        <title>complete genome sequences of Pseudomonas putida str. WP8-W18-CRE-01 isolated from wastewater treatment plant effluent.</title>
        <authorList>
            <person name="Sekizuka T."/>
            <person name="Itokawa K."/>
            <person name="Yatsu K."/>
            <person name="Inamine Y."/>
            <person name="Kuroda M."/>
        </authorList>
    </citation>
    <scope>NUCLEOTIDE SEQUENCE [LARGE SCALE GENOMIC DNA]</scope>
    <source>
        <strain evidence="5 6">WP8-W18-CRE-01</strain>
    </source>
</reference>
<dbReference type="GO" id="GO:0003700">
    <property type="term" value="F:DNA-binding transcription factor activity"/>
    <property type="evidence" value="ECO:0007669"/>
    <property type="project" value="InterPro"/>
</dbReference>
<dbReference type="PROSITE" id="PS50937">
    <property type="entry name" value="HTH_MERR_2"/>
    <property type="match status" value="1"/>
</dbReference>